<dbReference type="GO" id="GO:0005975">
    <property type="term" value="P:carbohydrate metabolic process"/>
    <property type="evidence" value="ECO:0007669"/>
    <property type="project" value="InterPro"/>
</dbReference>
<feature type="binding site" evidence="6">
    <location>
        <position position="136"/>
    </location>
    <ligand>
        <name>UDP-N-acetyl-alpha-D-galactosamine</name>
        <dbReference type="ChEBI" id="CHEBI:67138"/>
    </ligand>
</feature>
<reference evidence="9" key="3">
    <citation type="submission" date="2025-08" db="UniProtKB">
        <authorList>
            <consortium name="Ensembl"/>
        </authorList>
    </citation>
    <scope>IDENTIFICATION</scope>
    <source>
        <strain evidence="9">HNI</strain>
    </source>
</reference>
<keyword evidence="8" id="KW-1133">Transmembrane helix</keyword>
<dbReference type="InterPro" id="IPR029044">
    <property type="entry name" value="Nucleotide-diphossugar_trans"/>
</dbReference>
<dbReference type="Gene3D" id="3.90.550.10">
    <property type="entry name" value="Spore Coat Polysaccharide Biosynthesis Protein SpsA, Chain A"/>
    <property type="match status" value="1"/>
</dbReference>
<feature type="region of interest" description="Disordered" evidence="7">
    <location>
        <begin position="289"/>
        <end position="308"/>
    </location>
</feature>
<comment type="subcellular location">
    <subcellularLocation>
        <location evidence="2">Membrane</location>
        <topology evidence="2">Single-pass type II membrane protein</topology>
    </subcellularLocation>
</comment>
<dbReference type="InterPro" id="IPR005076">
    <property type="entry name" value="Glyco_trans_6"/>
</dbReference>
<dbReference type="Proteomes" id="UP000265180">
    <property type="component" value="Chromosome 2"/>
</dbReference>
<protein>
    <submittedName>
        <fullName evidence="9">Uncharacterized protein</fullName>
    </submittedName>
</protein>
<keyword evidence="5" id="KW-0808">Transferase</keyword>
<dbReference type="GO" id="GO:0016020">
    <property type="term" value="C:membrane"/>
    <property type="evidence" value="ECO:0007669"/>
    <property type="project" value="UniProtKB-SubCell"/>
</dbReference>
<evidence type="ECO:0000256" key="7">
    <source>
        <dbReference type="SAM" id="MobiDB-lite"/>
    </source>
</evidence>
<dbReference type="PANTHER" id="PTHR10462">
    <property type="entry name" value="GLYCOSYLTRANSFERASE-RELATED"/>
    <property type="match status" value="1"/>
</dbReference>
<sequence length="308" mass="35908">MCFLLRIPSKAYYFISFIVLLIFLWTFYRYSQDIIRNSASTMCFDDMELTMKKQTNVVEAKHRSNKVSWRIENLSIPNGLIYPQPSTQKGRTDVNCVTNWNVPLVWEGTFDPIVIDAIYKKTNPRVGVMIFAVGKYTGFLKGFLETGEKHFLTDFRVTYYIFTDNEKEVPAVSISSLTFSKTIEYKIILYYNEKGVRWGGLVSRKDPEFRDGSTRFQGKGFIKQKALQSRKTKLKLTVGINVETWQKTVREETLETYTRYISGPAQEAWQRQDLYTDRTDKTQVNMIRADWDQGSKTQEHDKTGNLSK</sequence>
<keyword evidence="4" id="KW-0328">Glycosyltransferase</keyword>
<dbReference type="SUPFAM" id="SSF53448">
    <property type="entry name" value="Nucleotide-diphospho-sugar transferases"/>
    <property type="match status" value="1"/>
</dbReference>
<reference key="1">
    <citation type="journal article" date="2007" name="Nature">
        <title>The medaka draft genome and insights into vertebrate genome evolution.</title>
        <authorList>
            <person name="Kasahara M."/>
            <person name="Naruse K."/>
            <person name="Sasaki S."/>
            <person name="Nakatani Y."/>
            <person name="Qu W."/>
            <person name="Ahsan B."/>
            <person name="Yamada T."/>
            <person name="Nagayasu Y."/>
            <person name="Doi K."/>
            <person name="Kasai Y."/>
            <person name="Jindo T."/>
            <person name="Kobayashi D."/>
            <person name="Shimada A."/>
            <person name="Toyoda A."/>
            <person name="Kuroki Y."/>
            <person name="Fujiyama A."/>
            <person name="Sasaki T."/>
            <person name="Shimizu A."/>
            <person name="Asakawa S."/>
            <person name="Shimizu N."/>
            <person name="Hashimoto S."/>
            <person name="Yang J."/>
            <person name="Lee Y."/>
            <person name="Matsushima K."/>
            <person name="Sugano S."/>
            <person name="Sakaizumi M."/>
            <person name="Narita T."/>
            <person name="Ohishi K."/>
            <person name="Haga S."/>
            <person name="Ohta F."/>
            <person name="Nomoto H."/>
            <person name="Nogata K."/>
            <person name="Morishita T."/>
            <person name="Endo T."/>
            <person name="Shin-I T."/>
            <person name="Takeda H."/>
            <person name="Morishita S."/>
            <person name="Kohara Y."/>
        </authorList>
    </citation>
    <scope>NUCLEOTIDE SEQUENCE [LARGE SCALE GENOMIC DNA]</scope>
    <source>
        <strain>Hd-rR</strain>
    </source>
</reference>
<evidence type="ECO:0000313" key="9">
    <source>
        <dbReference type="Ensembl" id="ENSORLP00020012626.1"/>
    </source>
</evidence>
<accession>A0A3P9KW69</accession>
<evidence type="ECO:0000256" key="8">
    <source>
        <dbReference type="SAM" id="Phobius"/>
    </source>
</evidence>
<evidence type="ECO:0000256" key="1">
    <source>
        <dbReference type="ARBA" id="ARBA00001936"/>
    </source>
</evidence>
<organism evidence="9 10">
    <name type="scientific">Oryzias latipes</name>
    <name type="common">Japanese rice fish</name>
    <name type="synonym">Japanese killifish</name>
    <dbReference type="NCBI Taxonomy" id="8090"/>
    <lineage>
        <taxon>Eukaryota</taxon>
        <taxon>Metazoa</taxon>
        <taxon>Chordata</taxon>
        <taxon>Craniata</taxon>
        <taxon>Vertebrata</taxon>
        <taxon>Euteleostomi</taxon>
        <taxon>Actinopterygii</taxon>
        <taxon>Neopterygii</taxon>
        <taxon>Teleostei</taxon>
        <taxon>Neoteleostei</taxon>
        <taxon>Acanthomorphata</taxon>
        <taxon>Ovalentaria</taxon>
        <taxon>Atherinomorphae</taxon>
        <taxon>Beloniformes</taxon>
        <taxon>Adrianichthyidae</taxon>
        <taxon>Oryziinae</taxon>
        <taxon>Oryzias</taxon>
    </lineage>
</organism>
<dbReference type="Ensembl" id="ENSORLT00020019858.1">
    <property type="protein sequence ID" value="ENSORLP00020012626.1"/>
    <property type="gene ID" value="ENSORLG00020013555.1"/>
</dbReference>
<evidence type="ECO:0000313" key="10">
    <source>
        <dbReference type="Proteomes" id="UP000265180"/>
    </source>
</evidence>
<dbReference type="Pfam" id="PF03414">
    <property type="entry name" value="Glyco_transf_6"/>
    <property type="match status" value="1"/>
</dbReference>
<dbReference type="AlphaFoldDB" id="A0A3P9KW69"/>
<comment type="similarity">
    <text evidence="3">Belongs to the glycosyltransferase 6 family.</text>
</comment>
<evidence type="ECO:0000256" key="5">
    <source>
        <dbReference type="ARBA" id="ARBA00022679"/>
    </source>
</evidence>
<name>A0A3P9KW69_ORYLA</name>
<comment type="cofactor">
    <cofactor evidence="1">
        <name>Mn(2+)</name>
        <dbReference type="ChEBI" id="CHEBI:29035"/>
    </cofactor>
</comment>
<keyword evidence="8" id="KW-0812">Transmembrane</keyword>
<dbReference type="GO" id="GO:0016758">
    <property type="term" value="F:hexosyltransferase activity"/>
    <property type="evidence" value="ECO:0007669"/>
    <property type="project" value="InterPro"/>
</dbReference>
<evidence type="ECO:0000256" key="4">
    <source>
        <dbReference type="ARBA" id="ARBA00022676"/>
    </source>
</evidence>
<dbReference type="PANTHER" id="PTHR10462:SF49">
    <property type="entry name" value="GLOBOSIDE ALPHA-1,3-N-ACETYLGALACTOSAMINYLTRANSFERASE 1"/>
    <property type="match status" value="1"/>
</dbReference>
<evidence type="ECO:0000256" key="3">
    <source>
        <dbReference type="ARBA" id="ARBA00010413"/>
    </source>
</evidence>
<keyword evidence="8" id="KW-0472">Membrane</keyword>
<feature type="binding site" evidence="6">
    <location>
        <begin position="131"/>
        <end position="133"/>
    </location>
    <ligand>
        <name>UDP-N-acetyl-alpha-D-galactosamine</name>
        <dbReference type="ChEBI" id="CHEBI:67138"/>
    </ligand>
</feature>
<evidence type="ECO:0000256" key="6">
    <source>
        <dbReference type="PIRSR" id="PIRSR605076-2"/>
    </source>
</evidence>
<feature type="transmembrane region" description="Helical" evidence="8">
    <location>
        <begin position="12"/>
        <end position="30"/>
    </location>
</feature>
<evidence type="ECO:0000256" key="2">
    <source>
        <dbReference type="ARBA" id="ARBA00004606"/>
    </source>
</evidence>
<reference evidence="9" key="4">
    <citation type="submission" date="2025-09" db="UniProtKB">
        <authorList>
            <consortium name="Ensembl"/>
        </authorList>
    </citation>
    <scope>IDENTIFICATION</scope>
    <source>
        <strain evidence="9">HNI</strain>
    </source>
</reference>
<reference evidence="9 10" key="2">
    <citation type="submission" date="2017-04" db="EMBL/GenBank/DDBJ databases">
        <title>CpG methylation of centromeres and impact of large insertions on vertebrate speciation.</title>
        <authorList>
            <person name="Ichikawa K."/>
            <person name="Yoshimura J."/>
            <person name="Morishita S."/>
        </authorList>
    </citation>
    <scope>NUCLEOTIDE SEQUENCE</scope>
    <source>
        <strain evidence="9 10">HNI</strain>
    </source>
</reference>
<proteinExistence type="inferred from homology"/>